<dbReference type="GO" id="GO:0008270">
    <property type="term" value="F:zinc ion binding"/>
    <property type="evidence" value="ECO:0007669"/>
    <property type="project" value="InterPro"/>
</dbReference>
<sequence>MGNVYFEGGLKKLYAAHTDVSSTATHCLFFVANEHSLTQPSILIQCKLTCLRYRMYFAFLRRPLQAWEYVSSASSKCLILLSYPSTSPEDDSQSQCLERIRRIFWACYVLESDYLAELSSLPLSGIARIEASVPLPSDTYHTHNSPREEELSSLYFLAFISMRRLLNRVHQLLYARGTGAGMDNARFPFVVAELDHQLEEWRSVLPSAFAFDVGFHGKKAETEHGGFLRQRYLTCRSVI</sequence>
<keyword evidence="1" id="KW-0539">Nucleus</keyword>
<dbReference type="Pfam" id="PF04082">
    <property type="entry name" value="Fungal_trans"/>
    <property type="match status" value="1"/>
</dbReference>
<evidence type="ECO:0000313" key="4">
    <source>
        <dbReference type="Proteomes" id="UP001302126"/>
    </source>
</evidence>
<protein>
    <recommendedName>
        <fullName evidence="2">Xylanolytic transcriptional activator regulatory domain-containing protein</fullName>
    </recommendedName>
</protein>
<evidence type="ECO:0000256" key="1">
    <source>
        <dbReference type="ARBA" id="ARBA00023242"/>
    </source>
</evidence>
<dbReference type="Proteomes" id="UP001302126">
    <property type="component" value="Unassembled WGS sequence"/>
</dbReference>
<dbReference type="GO" id="GO:0003677">
    <property type="term" value="F:DNA binding"/>
    <property type="evidence" value="ECO:0007669"/>
    <property type="project" value="InterPro"/>
</dbReference>
<evidence type="ECO:0000259" key="2">
    <source>
        <dbReference type="Pfam" id="PF04082"/>
    </source>
</evidence>
<gene>
    <name evidence="3" type="ORF">QBC35DRAFT_98763</name>
</gene>
<dbReference type="InterPro" id="IPR007219">
    <property type="entry name" value="XnlR_reg_dom"/>
</dbReference>
<feature type="domain" description="Xylanolytic transcriptional activator regulatory" evidence="2">
    <location>
        <begin position="55"/>
        <end position="202"/>
    </location>
</feature>
<dbReference type="InterPro" id="IPR053181">
    <property type="entry name" value="EcdB-like_regulator"/>
</dbReference>
<name>A0AAN6X5A4_9PEZI</name>
<comment type="caution">
    <text evidence="3">The sequence shown here is derived from an EMBL/GenBank/DDBJ whole genome shotgun (WGS) entry which is preliminary data.</text>
</comment>
<dbReference type="PANTHER" id="PTHR47785">
    <property type="entry name" value="ZN(II)2CYS6 TRANSCRIPTION FACTOR (EUROFUNG)-RELATED-RELATED"/>
    <property type="match status" value="1"/>
</dbReference>
<evidence type="ECO:0000313" key="3">
    <source>
        <dbReference type="EMBL" id="KAK4193175.1"/>
    </source>
</evidence>
<dbReference type="PANTHER" id="PTHR47785:SF1">
    <property type="entry name" value="TRANSCRIPTION FACTOR, PUTATIVE (AFU_ORTHOLOGUE AFUA_5G14530)-RELATED"/>
    <property type="match status" value="1"/>
</dbReference>
<accession>A0AAN6X5A4</accession>
<organism evidence="3 4">
    <name type="scientific">Podospora australis</name>
    <dbReference type="NCBI Taxonomy" id="1536484"/>
    <lineage>
        <taxon>Eukaryota</taxon>
        <taxon>Fungi</taxon>
        <taxon>Dikarya</taxon>
        <taxon>Ascomycota</taxon>
        <taxon>Pezizomycotina</taxon>
        <taxon>Sordariomycetes</taxon>
        <taxon>Sordariomycetidae</taxon>
        <taxon>Sordariales</taxon>
        <taxon>Podosporaceae</taxon>
        <taxon>Podospora</taxon>
    </lineage>
</organism>
<reference evidence="3" key="2">
    <citation type="submission" date="2023-05" db="EMBL/GenBank/DDBJ databases">
        <authorList>
            <consortium name="Lawrence Berkeley National Laboratory"/>
            <person name="Steindorff A."/>
            <person name="Hensen N."/>
            <person name="Bonometti L."/>
            <person name="Westerberg I."/>
            <person name="Brannstrom I.O."/>
            <person name="Guillou S."/>
            <person name="Cros-Aarteil S."/>
            <person name="Calhoun S."/>
            <person name="Haridas S."/>
            <person name="Kuo A."/>
            <person name="Mondo S."/>
            <person name="Pangilinan J."/>
            <person name="Riley R."/>
            <person name="Labutti K."/>
            <person name="Andreopoulos B."/>
            <person name="Lipzen A."/>
            <person name="Chen C."/>
            <person name="Yanf M."/>
            <person name="Daum C."/>
            <person name="Ng V."/>
            <person name="Clum A."/>
            <person name="Ohm R."/>
            <person name="Martin F."/>
            <person name="Silar P."/>
            <person name="Natvig D."/>
            <person name="Lalanne C."/>
            <person name="Gautier V."/>
            <person name="Ament-Velasquez S.L."/>
            <person name="Kruys A."/>
            <person name="Hutchinson M.I."/>
            <person name="Powell A.J."/>
            <person name="Barry K."/>
            <person name="Miller A.N."/>
            <person name="Grigoriev I.V."/>
            <person name="Debuchy R."/>
            <person name="Gladieux P."/>
            <person name="Thoren M.H."/>
            <person name="Johannesson H."/>
        </authorList>
    </citation>
    <scope>NUCLEOTIDE SEQUENCE</scope>
    <source>
        <strain evidence="3">PSN309</strain>
    </source>
</reference>
<keyword evidence="4" id="KW-1185">Reference proteome</keyword>
<reference evidence="3" key="1">
    <citation type="journal article" date="2023" name="Mol. Phylogenet. Evol.">
        <title>Genome-scale phylogeny and comparative genomics of the fungal order Sordariales.</title>
        <authorList>
            <person name="Hensen N."/>
            <person name="Bonometti L."/>
            <person name="Westerberg I."/>
            <person name="Brannstrom I.O."/>
            <person name="Guillou S."/>
            <person name="Cros-Aarteil S."/>
            <person name="Calhoun S."/>
            <person name="Haridas S."/>
            <person name="Kuo A."/>
            <person name="Mondo S."/>
            <person name="Pangilinan J."/>
            <person name="Riley R."/>
            <person name="LaButti K."/>
            <person name="Andreopoulos B."/>
            <person name="Lipzen A."/>
            <person name="Chen C."/>
            <person name="Yan M."/>
            <person name="Daum C."/>
            <person name="Ng V."/>
            <person name="Clum A."/>
            <person name="Steindorff A."/>
            <person name="Ohm R.A."/>
            <person name="Martin F."/>
            <person name="Silar P."/>
            <person name="Natvig D.O."/>
            <person name="Lalanne C."/>
            <person name="Gautier V."/>
            <person name="Ament-Velasquez S.L."/>
            <person name="Kruys A."/>
            <person name="Hutchinson M.I."/>
            <person name="Powell A.J."/>
            <person name="Barry K."/>
            <person name="Miller A.N."/>
            <person name="Grigoriev I.V."/>
            <person name="Debuchy R."/>
            <person name="Gladieux P."/>
            <person name="Hiltunen Thoren M."/>
            <person name="Johannesson H."/>
        </authorList>
    </citation>
    <scope>NUCLEOTIDE SEQUENCE</scope>
    <source>
        <strain evidence="3">PSN309</strain>
    </source>
</reference>
<dbReference type="AlphaFoldDB" id="A0AAN6X5A4"/>
<proteinExistence type="predicted"/>
<dbReference type="CDD" id="cd12148">
    <property type="entry name" value="fungal_TF_MHR"/>
    <property type="match status" value="1"/>
</dbReference>
<dbReference type="EMBL" id="MU864351">
    <property type="protein sequence ID" value="KAK4193175.1"/>
    <property type="molecule type" value="Genomic_DNA"/>
</dbReference>
<dbReference type="GO" id="GO:0006351">
    <property type="term" value="P:DNA-templated transcription"/>
    <property type="evidence" value="ECO:0007669"/>
    <property type="project" value="InterPro"/>
</dbReference>